<reference evidence="3 4" key="1">
    <citation type="submission" date="2016-05" db="EMBL/GenBank/DDBJ databases">
        <title>A degradative enzymes factory behind the ericoid mycorrhizal symbiosis.</title>
        <authorList>
            <consortium name="DOE Joint Genome Institute"/>
            <person name="Martino E."/>
            <person name="Morin E."/>
            <person name="Grelet G."/>
            <person name="Kuo A."/>
            <person name="Kohler A."/>
            <person name="Daghino S."/>
            <person name="Barry K."/>
            <person name="Choi C."/>
            <person name="Cichocki N."/>
            <person name="Clum A."/>
            <person name="Copeland A."/>
            <person name="Hainaut M."/>
            <person name="Haridas S."/>
            <person name="Labutti K."/>
            <person name="Lindquist E."/>
            <person name="Lipzen A."/>
            <person name="Khouja H.-R."/>
            <person name="Murat C."/>
            <person name="Ohm R."/>
            <person name="Olson A."/>
            <person name="Spatafora J."/>
            <person name="Veneault-Fourrey C."/>
            <person name="Henrissat B."/>
            <person name="Grigoriev I."/>
            <person name="Martin F."/>
            <person name="Perotto S."/>
        </authorList>
    </citation>
    <scope>NUCLEOTIDE SEQUENCE [LARGE SCALE GENOMIC DNA]</scope>
    <source>
        <strain evidence="3 4">UAMH 7357</strain>
    </source>
</reference>
<feature type="transmembrane region" description="Helical" evidence="2">
    <location>
        <begin position="32"/>
        <end position="58"/>
    </location>
</feature>
<keyword evidence="2" id="KW-1133">Transmembrane helix</keyword>
<evidence type="ECO:0000256" key="1">
    <source>
        <dbReference type="SAM" id="MobiDB-lite"/>
    </source>
</evidence>
<dbReference type="AlphaFoldDB" id="A0A2J6QAW3"/>
<feature type="region of interest" description="Disordered" evidence="1">
    <location>
        <begin position="153"/>
        <end position="193"/>
    </location>
</feature>
<feature type="region of interest" description="Disordered" evidence="1">
    <location>
        <begin position="77"/>
        <end position="101"/>
    </location>
</feature>
<feature type="transmembrane region" description="Helical" evidence="2">
    <location>
        <begin position="7"/>
        <end position="26"/>
    </location>
</feature>
<dbReference type="EMBL" id="KZ613475">
    <property type="protein sequence ID" value="PMD23358.1"/>
    <property type="molecule type" value="Genomic_DNA"/>
</dbReference>
<sequence length="234" mass="25530">MALLNPVYSLILPFLFFFTLPVAMFASLTTFLAFSILAFRVILVYIELALAVIPYYLLGARPSSTYLKRSKSFQNQPTISSARRKRRGSTSSSLSATGSLTPISSENVMGLSQSIGPARDYEGVGGWRLDKSSDDDDALWTNINSRLELPADQARRHHRSLTGGSMPGDSRVNRSYSPETTMNTSKARTPPSSMVGLGEGYFPHISNSPKTLKRIPSVSSGSSKGSSVLSMKHR</sequence>
<name>A0A2J6QAW3_9HELO</name>
<dbReference type="Proteomes" id="UP000235672">
    <property type="component" value="Unassembled WGS sequence"/>
</dbReference>
<keyword evidence="4" id="KW-1185">Reference proteome</keyword>
<keyword evidence="2" id="KW-0472">Membrane</keyword>
<evidence type="ECO:0000313" key="4">
    <source>
        <dbReference type="Proteomes" id="UP000235672"/>
    </source>
</evidence>
<accession>A0A2J6QAW3</accession>
<organism evidence="3 4">
    <name type="scientific">Hyaloscypha hepaticicola</name>
    <dbReference type="NCBI Taxonomy" id="2082293"/>
    <lineage>
        <taxon>Eukaryota</taxon>
        <taxon>Fungi</taxon>
        <taxon>Dikarya</taxon>
        <taxon>Ascomycota</taxon>
        <taxon>Pezizomycotina</taxon>
        <taxon>Leotiomycetes</taxon>
        <taxon>Helotiales</taxon>
        <taxon>Hyaloscyphaceae</taxon>
        <taxon>Hyaloscypha</taxon>
    </lineage>
</organism>
<evidence type="ECO:0000313" key="3">
    <source>
        <dbReference type="EMBL" id="PMD23358.1"/>
    </source>
</evidence>
<keyword evidence="2" id="KW-0812">Transmembrane</keyword>
<feature type="compositionally biased region" description="Polar residues" evidence="1">
    <location>
        <begin position="173"/>
        <end position="192"/>
    </location>
</feature>
<feature type="region of interest" description="Disordered" evidence="1">
    <location>
        <begin position="205"/>
        <end position="234"/>
    </location>
</feature>
<proteinExistence type="predicted"/>
<evidence type="ECO:0000256" key="2">
    <source>
        <dbReference type="SAM" id="Phobius"/>
    </source>
</evidence>
<dbReference type="OrthoDB" id="4492972at2759"/>
<feature type="compositionally biased region" description="Low complexity" evidence="1">
    <location>
        <begin position="217"/>
        <end position="234"/>
    </location>
</feature>
<gene>
    <name evidence="3" type="ORF">NA56DRAFT_644247</name>
</gene>
<protein>
    <submittedName>
        <fullName evidence="3">Uncharacterized protein</fullName>
    </submittedName>
</protein>
<feature type="compositionally biased region" description="Low complexity" evidence="1">
    <location>
        <begin position="89"/>
        <end position="100"/>
    </location>
</feature>